<dbReference type="Proteomes" id="UP000283474">
    <property type="component" value="Chromosome"/>
</dbReference>
<keyword evidence="1" id="KW-0812">Transmembrane</keyword>
<reference evidence="4 5" key="1">
    <citation type="submission" date="2017-08" db="EMBL/GenBank/DDBJ databases">
        <authorList>
            <person name="Park S.-J."/>
            <person name="Kim H."/>
        </authorList>
    </citation>
    <scope>NUCLEOTIDE SEQUENCE [LARGE SCALE GENOMIC DNA]</scope>
    <source>
        <strain evidence="5">ye3</strain>
    </source>
</reference>
<dbReference type="InterPro" id="IPR025513">
    <property type="entry name" value="DUF4401"/>
</dbReference>
<name>A0A410GEZ8_9BURK</name>
<feature type="transmembrane region" description="Helical" evidence="1">
    <location>
        <begin position="420"/>
        <end position="439"/>
    </location>
</feature>
<dbReference type="RefSeq" id="WP_128355864.1">
    <property type="nucleotide sequence ID" value="NZ_CP022987.1"/>
</dbReference>
<feature type="transmembrane region" description="Helical" evidence="1">
    <location>
        <begin position="459"/>
        <end position="478"/>
    </location>
</feature>
<dbReference type="InterPro" id="IPR018677">
    <property type="entry name" value="DUF2157"/>
</dbReference>
<protein>
    <recommendedName>
        <fullName evidence="6">DUF4401 domain-containing protein</fullName>
    </recommendedName>
</protein>
<evidence type="ECO:0000256" key="1">
    <source>
        <dbReference type="SAM" id="Phobius"/>
    </source>
</evidence>
<evidence type="ECO:0000259" key="3">
    <source>
        <dbReference type="Pfam" id="PF14351"/>
    </source>
</evidence>
<keyword evidence="1" id="KW-0472">Membrane</keyword>
<keyword evidence="5" id="KW-1185">Reference proteome</keyword>
<dbReference type="KEGG" id="pus:CKA81_14175"/>
<gene>
    <name evidence="4" type="ORF">CKA81_14175</name>
</gene>
<dbReference type="InterPro" id="IPR025833">
    <property type="entry name" value="GDYXXLXY"/>
</dbReference>
<evidence type="ECO:0000259" key="2">
    <source>
        <dbReference type="Pfam" id="PF09925"/>
    </source>
</evidence>
<feature type="domain" description="DUF2157" evidence="2">
    <location>
        <begin position="37"/>
        <end position="147"/>
    </location>
</feature>
<keyword evidence="1" id="KW-1133">Transmembrane helix</keyword>
<organism evidence="4 5">
    <name type="scientific">Pollutimonas thiosulfatoxidans</name>
    <dbReference type="NCBI Taxonomy" id="2028345"/>
    <lineage>
        <taxon>Bacteria</taxon>
        <taxon>Pseudomonadati</taxon>
        <taxon>Pseudomonadota</taxon>
        <taxon>Betaproteobacteria</taxon>
        <taxon>Burkholderiales</taxon>
        <taxon>Alcaligenaceae</taxon>
        <taxon>Pollutimonas</taxon>
    </lineage>
</organism>
<dbReference type="Pfam" id="PF14351">
    <property type="entry name" value="DUF4401"/>
    <property type="match status" value="1"/>
</dbReference>
<feature type="transmembrane region" description="Helical" evidence="1">
    <location>
        <begin position="99"/>
        <end position="121"/>
    </location>
</feature>
<feature type="transmembrane region" description="Helical" evidence="1">
    <location>
        <begin position="238"/>
        <end position="256"/>
    </location>
</feature>
<feature type="transmembrane region" description="Helical" evidence="1">
    <location>
        <begin position="263"/>
        <end position="282"/>
    </location>
</feature>
<dbReference type="Pfam" id="PF14345">
    <property type="entry name" value="GDYXXLXY"/>
    <property type="match status" value="1"/>
</dbReference>
<feature type="transmembrane region" description="Helical" evidence="1">
    <location>
        <begin position="487"/>
        <end position="508"/>
    </location>
</feature>
<feature type="transmembrane region" description="Helical" evidence="1">
    <location>
        <begin position="674"/>
        <end position="693"/>
    </location>
</feature>
<evidence type="ECO:0000313" key="4">
    <source>
        <dbReference type="EMBL" id="QAA94870.1"/>
    </source>
</evidence>
<feature type="transmembrane region" description="Helical" evidence="1">
    <location>
        <begin position="348"/>
        <end position="365"/>
    </location>
</feature>
<feature type="transmembrane region" description="Helical" evidence="1">
    <location>
        <begin position="397"/>
        <end position="413"/>
    </location>
</feature>
<feature type="transmembrane region" description="Helical" evidence="1">
    <location>
        <begin position="374"/>
        <end position="391"/>
    </location>
</feature>
<accession>A0A410GEZ8</accession>
<feature type="transmembrane region" description="Helical" evidence="1">
    <location>
        <begin position="68"/>
        <end position="87"/>
    </location>
</feature>
<feature type="transmembrane region" description="Helical" evidence="1">
    <location>
        <begin position="181"/>
        <end position="201"/>
    </location>
</feature>
<dbReference type="EMBL" id="CP022987">
    <property type="protein sequence ID" value="QAA94870.1"/>
    <property type="molecule type" value="Genomic_DNA"/>
</dbReference>
<dbReference type="OrthoDB" id="4868247at2"/>
<evidence type="ECO:0000313" key="5">
    <source>
        <dbReference type="Proteomes" id="UP000283474"/>
    </source>
</evidence>
<dbReference type="AlphaFoldDB" id="A0A410GEZ8"/>
<proteinExistence type="predicted"/>
<feature type="transmembrane region" description="Helical" evidence="1">
    <location>
        <begin position="520"/>
        <end position="544"/>
    </location>
</feature>
<sequence length="852" mass="90871">MQVEGHKTSRAPGLRWEEFRRKTALGGLRWEEFLRKTALGLGSALLASAVICWIAANWPHASAGQKLAGIQLLLAALIVTSWCLVYVQRGTRDHNLTLAGHMVGLAAVLVGGLLALVGQIYQTGADTWQLFLLWLLFSLPWLLAMRTVFLGLLGVALLNVGAGLYFDMIAGRWLTAVPDTLGMGLLLALLNVGALALWEAAQQRLGDRWRVGPRLIAMAIIGWLWVATLAGFDAPHGTLGAVVPGLMLMALMHRVYSGRRADPAMVALAMLGAFVLLAIPLIEWADGSASLAVVILVLLVVSGFGLRSLALLLPEQATPWFVSLFRIAAMIVTAVLLIALLAPEVPSLWITGLILAIVGAGLLLTSRHTLPREAGMTLAASGVLMTGWGVYEMHEVWLWGRLAGLLLFGLLIYRAVDNAALRLLVAFVVLGLASMLTWPDSGRYGLLDGAAAHDLVEAVPVYLRMWWLMAAAVVALVVGHQRKDPQLWLPVGWALVALSQLLALLAPAPTVYGLVHGQSLAPALFIIWAASALLPVVVLATLLLRAGPAEAPLRAAAPAALAVATVGWMGAPGIALAMLWLLLGHALRRRALLGFGVVCLIGYLAVFYYQLDATLLHKAMVLALTGCWLLACWYLLARRRGPASNATAPAEPTAGVSALLAPAYLPGRRRLQRALGLALLPAGLVLVLLLVNLRVYQAESLLANGQRVVLALGPVDPRSLVQGDYMALRFDVAAQVRQALGDAPPAVAASIRKQGGGYLVLRAGADGIFTLQSLVTQPPTDGNASADVPTPDTAILAFDLRGERIRIVTDAWFFAEGQAGLYAQARFGEFRVGSDGRGLLLRLLDEAQRPLP</sequence>
<feature type="transmembrane region" description="Helical" evidence="1">
    <location>
        <begin position="556"/>
        <end position="583"/>
    </location>
</feature>
<feature type="transmembrane region" description="Helical" evidence="1">
    <location>
        <begin position="288"/>
        <end position="313"/>
    </location>
</feature>
<feature type="transmembrane region" description="Helical" evidence="1">
    <location>
        <begin position="320"/>
        <end position="342"/>
    </location>
</feature>
<feature type="transmembrane region" description="Helical" evidence="1">
    <location>
        <begin position="38"/>
        <end position="56"/>
    </location>
</feature>
<evidence type="ECO:0008006" key="6">
    <source>
        <dbReference type="Google" id="ProtNLM"/>
    </source>
</evidence>
<feature type="domain" description="DUF4401" evidence="3">
    <location>
        <begin position="319"/>
        <end position="638"/>
    </location>
</feature>
<feature type="transmembrane region" description="Helical" evidence="1">
    <location>
        <begin position="589"/>
        <end position="608"/>
    </location>
</feature>
<feature type="transmembrane region" description="Helical" evidence="1">
    <location>
        <begin position="615"/>
        <end position="636"/>
    </location>
</feature>
<feature type="transmembrane region" description="Helical" evidence="1">
    <location>
        <begin position="213"/>
        <end position="232"/>
    </location>
</feature>
<feature type="transmembrane region" description="Helical" evidence="1">
    <location>
        <begin position="127"/>
        <end position="144"/>
    </location>
</feature>
<dbReference type="Pfam" id="PF09925">
    <property type="entry name" value="DUF2157"/>
    <property type="match status" value="1"/>
</dbReference>
<feature type="transmembrane region" description="Helical" evidence="1">
    <location>
        <begin position="149"/>
        <end position="169"/>
    </location>
</feature>